<evidence type="ECO:0000256" key="6">
    <source>
        <dbReference type="ARBA" id="ARBA00022679"/>
    </source>
</evidence>
<evidence type="ECO:0000313" key="15">
    <source>
        <dbReference type="EMBL" id="MBC5723040.1"/>
    </source>
</evidence>
<dbReference type="InterPro" id="IPR036393">
    <property type="entry name" value="AceGlu_kinase-like_sf"/>
</dbReference>
<name>A0A8J6IYF6_9FIRM</name>
<accession>A0A8J6IYF6</accession>
<dbReference type="EMBL" id="JACOPO010000005">
    <property type="protein sequence ID" value="MBC5723040.1"/>
    <property type="molecule type" value="Genomic_DNA"/>
</dbReference>
<feature type="domain" description="Aspartate/glutamate/uridylate kinase" evidence="12">
    <location>
        <begin position="531"/>
        <end position="766"/>
    </location>
</feature>
<comment type="pathway">
    <text evidence="2 10">Amino-acid biosynthesis; L-arginine biosynthesis; N(2)-acetyl-L-ornithine from L-glutamate: step 2/4.</text>
</comment>
<dbReference type="UniPathway" id="UPA00068">
    <property type="reaction ID" value="UER00107"/>
</dbReference>
<proteinExistence type="inferred from homology"/>
<evidence type="ECO:0000259" key="13">
    <source>
        <dbReference type="Pfam" id="PF02875"/>
    </source>
</evidence>
<keyword evidence="6 10" id="KW-0808">Transferase</keyword>
<comment type="function">
    <text evidence="10">Catalyzes the ATP-dependent phosphorylation of N-acetyl-L-glutamate.</text>
</comment>
<feature type="site" description="Transition state stabilizer" evidence="10">
    <location>
        <position position="748"/>
    </location>
</feature>
<evidence type="ECO:0000256" key="2">
    <source>
        <dbReference type="ARBA" id="ARBA00004828"/>
    </source>
</evidence>
<evidence type="ECO:0000256" key="7">
    <source>
        <dbReference type="ARBA" id="ARBA00022741"/>
    </source>
</evidence>
<dbReference type="GO" id="GO:0071555">
    <property type="term" value="P:cell wall organization"/>
    <property type="evidence" value="ECO:0007669"/>
    <property type="project" value="UniProtKB-KW"/>
</dbReference>
<dbReference type="SUPFAM" id="SSF53633">
    <property type="entry name" value="Carbamate kinase-like"/>
    <property type="match status" value="1"/>
</dbReference>
<dbReference type="Pfam" id="PF00696">
    <property type="entry name" value="AA_kinase"/>
    <property type="match status" value="1"/>
</dbReference>
<dbReference type="InterPro" id="IPR001048">
    <property type="entry name" value="Asp/Glu/Uridylate_kinase"/>
</dbReference>
<feature type="binding site" evidence="10">
    <location>
        <begin position="571"/>
        <end position="572"/>
    </location>
    <ligand>
        <name>substrate</name>
    </ligand>
</feature>
<dbReference type="InterPro" id="IPR004662">
    <property type="entry name" value="AcgluKinase_fam"/>
</dbReference>
<keyword evidence="11" id="KW-0573">Peptidoglycan synthesis</keyword>
<evidence type="ECO:0000259" key="14">
    <source>
        <dbReference type="Pfam" id="PF08245"/>
    </source>
</evidence>
<dbReference type="PRINTS" id="PR00474">
    <property type="entry name" value="GLU5KINASE"/>
</dbReference>
<evidence type="ECO:0000256" key="10">
    <source>
        <dbReference type="HAMAP-Rule" id="MF_00082"/>
    </source>
</evidence>
<keyword evidence="5 10" id="KW-0028">Amino-acid biosynthesis</keyword>
<keyword evidence="11" id="KW-0961">Cell wall biogenesis/degradation</keyword>
<dbReference type="SUPFAM" id="SSF53244">
    <property type="entry name" value="MurD-like peptide ligases, peptide-binding domain"/>
    <property type="match status" value="1"/>
</dbReference>
<dbReference type="NCBIfam" id="TIGR00761">
    <property type="entry name" value="argB"/>
    <property type="match status" value="1"/>
</dbReference>
<evidence type="ECO:0000256" key="11">
    <source>
        <dbReference type="RuleBase" id="RU004135"/>
    </source>
</evidence>
<dbReference type="GO" id="GO:0008360">
    <property type="term" value="P:regulation of cell shape"/>
    <property type="evidence" value="ECO:0007669"/>
    <property type="project" value="UniProtKB-KW"/>
</dbReference>
<keyword evidence="10" id="KW-0963">Cytoplasm</keyword>
<dbReference type="InterPro" id="IPR004101">
    <property type="entry name" value="Mur_ligase_C"/>
</dbReference>
<dbReference type="GO" id="GO:0016881">
    <property type="term" value="F:acid-amino acid ligase activity"/>
    <property type="evidence" value="ECO:0007669"/>
    <property type="project" value="InterPro"/>
</dbReference>
<dbReference type="GO" id="GO:0051301">
    <property type="term" value="P:cell division"/>
    <property type="evidence" value="ECO:0007669"/>
    <property type="project" value="UniProtKB-KW"/>
</dbReference>
<organism evidence="15 16">
    <name type="scientific">Flintibacter hominis</name>
    <dbReference type="NCBI Taxonomy" id="2763048"/>
    <lineage>
        <taxon>Bacteria</taxon>
        <taxon>Bacillati</taxon>
        <taxon>Bacillota</taxon>
        <taxon>Clostridia</taxon>
        <taxon>Eubacteriales</taxon>
        <taxon>Flintibacter</taxon>
    </lineage>
</organism>
<dbReference type="Pfam" id="PF08245">
    <property type="entry name" value="Mur_ligase_M"/>
    <property type="match status" value="1"/>
</dbReference>
<keyword evidence="11" id="KW-0132">Cell division</keyword>
<dbReference type="InterPro" id="IPR005761">
    <property type="entry name" value="UDP-N-AcMur-Glu-dNH2Pim_ligase"/>
</dbReference>
<keyword evidence="11" id="KW-0131">Cell cycle</keyword>
<keyword evidence="11" id="KW-0133">Cell shape</keyword>
<dbReference type="GO" id="GO:0005737">
    <property type="term" value="C:cytoplasm"/>
    <property type="evidence" value="ECO:0007669"/>
    <property type="project" value="UniProtKB-SubCell"/>
</dbReference>
<dbReference type="InterPro" id="IPR013221">
    <property type="entry name" value="Mur_ligase_cen"/>
</dbReference>
<dbReference type="Gene3D" id="3.40.1190.10">
    <property type="entry name" value="Mur-like, catalytic domain"/>
    <property type="match status" value="1"/>
</dbReference>
<feature type="binding site" evidence="10">
    <location>
        <position position="685"/>
    </location>
    <ligand>
        <name>substrate</name>
    </ligand>
</feature>
<feature type="domain" description="Mur ligase central" evidence="14">
    <location>
        <begin position="118"/>
        <end position="325"/>
    </location>
</feature>
<dbReference type="HAMAP" id="MF_00082">
    <property type="entry name" value="ArgB"/>
    <property type="match status" value="1"/>
</dbReference>
<reference evidence="15" key="1">
    <citation type="submission" date="2020-08" db="EMBL/GenBank/DDBJ databases">
        <title>Genome public.</title>
        <authorList>
            <person name="Liu C."/>
            <person name="Sun Q."/>
        </authorList>
    </citation>
    <scope>NUCLEOTIDE SEQUENCE</scope>
    <source>
        <strain evidence="15">NSJ-23</strain>
    </source>
</reference>
<dbReference type="InterPro" id="IPR036615">
    <property type="entry name" value="Mur_ligase_C_dom_sf"/>
</dbReference>
<keyword evidence="4 10" id="KW-0055">Arginine biosynthesis</keyword>
<dbReference type="PANTHER" id="PTHR23135">
    <property type="entry name" value="MUR LIGASE FAMILY MEMBER"/>
    <property type="match status" value="1"/>
</dbReference>
<protein>
    <recommendedName>
        <fullName evidence="10">Acetylglutamate kinase</fullName>
        <ecNumber evidence="10">2.7.2.8</ecNumber>
    </recommendedName>
    <alternativeName>
        <fullName evidence="10">N-acetyl-L-glutamate 5-phosphotransferase</fullName>
    </alternativeName>
    <alternativeName>
        <fullName evidence="10">NAG kinase</fullName>
        <shortName evidence="10">NAGK</shortName>
    </alternativeName>
</protein>
<dbReference type="SUPFAM" id="SSF53623">
    <property type="entry name" value="MurD-like peptide ligases, catalytic domain"/>
    <property type="match status" value="1"/>
</dbReference>
<comment type="subcellular location">
    <subcellularLocation>
        <location evidence="10 11">Cytoplasm</location>
    </subcellularLocation>
</comment>
<dbReference type="GO" id="GO:0042450">
    <property type="term" value="P:L-arginine biosynthetic process via ornithine"/>
    <property type="evidence" value="ECO:0007669"/>
    <property type="project" value="UniProtKB-UniRule"/>
</dbReference>
<sequence length="790" mass="86289">MFIMAHILKDYIALLDRSGLLAAPIPREIDQTAPVALVSYDSREVVPGTLFLCKGAHFKPEFLEMAQERGALAYVSQVPYPQSDLPCLQVHDMRSAIAPLADLFYGHPSGKLKVIGLTGTKGKSSTAYYLKYILDEYMAEREKPESGIISSIDTYDGVERFESHLTTPEPLELQRHFAHGVEAGMEYLTMEVSSQALKYHRTLCTEFAAACFLNIGLDHISPIEHPDFEDYFSSKLKIFSQGAVNCVNLDCDYADRVLEAARAAGRPLFTFSQKDQEADVYASQVRKRGNDILFRVRTRRYLREFRLTMPGLFNVENALAAIAVCEALNIPERCVYVGLMKARVPGRMEIYSNADETVTAIVDYAHNRMSFETLFRSVQAEYPGRRIVTVFGCPGKKALDRRKDLGEISGKYSDLVVLTEEDSGEEDTLDICREIASYVAGQNCEWSIEPNRGEAIRQAVLGCHVPSVLLITGKGAETRQKRGNEYVDTPSDVDYVQAFLREYDVQHGLDGMEKVRNLLSILPILNRHEGKTVVVKYGGSAIGAEAALDTTLQDVAALRMVGMRVVLVHGGGKHITALLDKLQVPTRFENGYRVTDEAALEAAEMALSAQVNKAIVRDLARLEVSGVGISGKDGGLITAVVKDPALGRVGSITRVDPRVLTTLLDGDFVPVVSPIALGEDGDGLNCNADDAARAVAEALGAESLVFLTDVGGILIDSHNSKTAVDHMDVKRAEELIDTGLIAGGMVPKVRGCIHAIRAGVGQVSILDGRVEHSLLLHMLGQRASGTTITG</sequence>
<keyword evidence="8 10" id="KW-0418">Kinase</keyword>
<dbReference type="Gene3D" id="3.90.190.20">
    <property type="entry name" value="Mur ligase, C-terminal domain"/>
    <property type="match status" value="1"/>
</dbReference>
<evidence type="ECO:0000259" key="12">
    <source>
        <dbReference type="Pfam" id="PF00696"/>
    </source>
</evidence>
<dbReference type="NCBIfam" id="TIGR01085">
    <property type="entry name" value="murE"/>
    <property type="match status" value="1"/>
</dbReference>
<comment type="caution">
    <text evidence="15">The sequence shown here is derived from an EMBL/GenBank/DDBJ whole genome shotgun (WGS) entry which is preliminary data.</text>
</comment>
<evidence type="ECO:0000256" key="9">
    <source>
        <dbReference type="ARBA" id="ARBA00022840"/>
    </source>
</evidence>
<dbReference type="Pfam" id="PF02875">
    <property type="entry name" value="Mur_ligase_C"/>
    <property type="match status" value="1"/>
</dbReference>
<feature type="binding site" evidence="10">
    <location>
        <position position="593"/>
    </location>
    <ligand>
        <name>substrate</name>
    </ligand>
</feature>
<evidence type="ECO:0000256" key="5">
    <source>
        <dbReference type="ARBA" id="ARBA00022605"/>
    </source>
</evidence>
<keyword evidence="7 10" id="KW-0547">Nucleotide-binding</keyword>
<dbReference type="InterPro" id="IPR037528">
    <property type="entry name" value="ArgB"/>
</dbReference>
<comment type="catalytic activity">
    <reaction evidence="10">
        <text>N-acetyl-L-glutamate + ATP = N-acetyl-L-glutamyl 5-phosphate + ADP</text>
        <dbReference type="Rhea" id="RHEA:14629"/>
        <dbReference type="ChEBI" id="CHEBI:30616"/>
        <dbReference type="ChEBI" id="CHEBI:44337"/>
        <dbReference type="ChEBI" id="CHEBI:57936"/>
        <dbReference type="ChEBI" id="CHEBI:456216"/>
        <dbReference type="EC" id="2.7.2.8"/>
    </reaction>
</comment>
<dbReference type="Gene3D" id="3.40.1390.10">
    <property type="entry name" value="MurE/MurF, N-terminal domain"/>
    <property type="match status" value="1"/>
</dbReference>
<dbReference type="EC" id="2.7.2.8" evidence="10"/>
<evidence type="ECO:0000256" key="4">
    <source>
        <dbReference type="ARBA" id="ARBA00022571"/>
    </source>
</evidence>
<feature type="domain" description="Mur ligase C-terminal" evidence="13">
    <location>
        <begin position="346"/>
        <end position="475"/>
    </location>
</feature>
<comment type="pathway">
    <text evidence="1 11">Cell wall biogenesis; peptidoglycan biosynthesis.</text>
</comment>
<evidence type="ECO:0000256" key="3">
    <source>
        <dbReference type="ARBA" id="ARBA00005898"/>
    </source>
</evidence>
<keyword evidence="16" id="KW-1185">Reference proteome</keyword>
<dbReference type="InterPro" id="IPR001057">
    <property type="entry name" value="Glu/AcGlu_kinase"/>
</dbReference>
<keyword evidence="9 10" id="KW-0067">ATP-binding</keyword>
<comment type="similarity">
    <text evidence="10">Belongs to the acetylglutamate kinase family. ArgB subfamily.</text>
</comment>
<dbReference type="AlphaFoldDB" id="A0A8J6IYF6"/>
<evidence type="ECO:0000256" key="1">
    <source>
        <dbReference type="ARBA" id="ARBA00004752"/>
    </source>
</evidence>
<feature type="site" description="Transition state stabilizer" evidence="10">
    <location>
        <position position="536"/>
    </location>
</feature>
<dbReference type="InterPro" id="IPR036565">
    <property type="entry name" value="Mur-like_cat_sf"/>
</dbReference>
<dbReference type="UniPathway" id="UPA00219"/>
<dbReference type="FunFam" id="3.40.1160.10:FF:000004">
    <property type="entry name" value="Acetylglutamate kinase"/>
    <property type="match status" value="1"/>
</dbReference>
<dbReference type="GO" id="GO:0005524">
    <property type="term" value="F:ATP binding"/>
    <property type="evidence" value="ECO:0007669"/>
    <property type="project" value="UniProtKB-UniRule"/>
</dbReference>
<dbReference type="GO" id="GO:0009252">
    <property type="term" value="P:peptidoglycan biosynthetic process"/>
    <property type="evidence" value="ECO:0007669"/>
    <property type="project" value="UniProtKB-UniPathway"/>
</dbReference>
<dbReference type="PANTHER" id="PTHR23135:SF4">
    <property type="entry name" value="UDP-N-ACETYLMURAMOYL-L-ALANYL-D-GLUTAMATE--2,6-DIAMINOPIMELATE LIGASE MURE HOMOLOG, CHLOROPLASTIC"/>
    <property type="match status" value="1"/>
</dbReference>
<gene>
    <name evidence="10 15" type="primary">argB</name>
    <name evidence="15" type="ORF">H8S11_09460</name>
</gene>
<dbReference type="GO" id="GO:0003991">
    <property type="term" value="F:acetylglutamate kinase activity"/>
    <property type="evidence" value="ECO:0007669"/>
    <property type="project" value="UniProtKB-UniRule"/>
</dbReference>
<evidence type="ECO:0000313" key="16">
    <source>
        <dbReference type="Proteomes" id="UP000628736"/>
    </source>
</evidence>
<comment type="similarity">
    <text evidence="3">Belongs to the MurCDEF family. MurE subfamily.</text>
</comment>
<dbReference type="Gene3D" id="3.40.1160.10">
    <property type="entry name" value="Acetylglutamate kinase-like"/>
    <property type="match status" value="1"/>
</dbReference>
<evidence type="ECO:0000256" key="8">
    <source>
        <dbReference type="ARBA" id="ARBA00022777"/>
    </source>
</evidence>
<dbReference type="Proteomes" id="UP000628736">
    <property type="component" value="Unassembled WGS sequence"/>
</dbReference>